<keyword evidence="8 9" id="KW-0472">Membrane</keyword>
<dbReference type="EMBL" id="JACQXR010000160">
    <property type="protein sequence ID" value="MBI4727821.1"/>
    <property type="molecule type" value="Genomic_DNA"/>
</dbReference>
<protein>
    <submittedName>
        <fullName evidence="12">OmpA family protein</fullName>
    </submittedName>
</protein>
<dbReference type="Pfam" id="PF13505">
    <property type="entry name" value="OMP_b-brl"/>
    <property type="match status" value="1"/>
</dbReference>
<dbReference type="Pfam" id="PF00691">
    <property type="entry name" value="OmpA"/>
    <property type="match status" value="1"/>
</dbReference>
<dbReference type="CDD" id="cd07185">
    <property type="entry name" value="OmpA_C-like"/>
    <property type="match status" value="1"/>
</dbReference>
<comment type="subcellular location">
    <subcellularLocation>
        <location evidence="1">Cell outer membrane</location>
        <topology evidence="1">Multi-pass membrane protein</topology>
    </subcellularLocation>
</comment>
<evidence type="ECO:0000256" key="6">
    <source>
        <dbReference type="ARBA" id="ARBA00023065"/>
    </source>
</evidence>
<evidence type="ECO:0000256" key="2">
    <source>
        <dbReference type="ARBA" id="ARBA00022448"/>
    </source>
</evidence>
<feature type="compositionally biased region" description="Pro residues" evidence="10">
    <location>
        <begin position="299"/>
        <end position="310"/>
    </location>
</feature>
<evidence type="ECO:0000256" key="5">
    <source>
        <dbReference type="ARBA" id="ARBA00022729"/>
    </source>
</evidence>
<keyword evidence="3" id="KW-1134">Transmembrane beta strand</keyword>
<feature type="domain" description="OmpA-like" evidence="11">
    <location>
        <begin position="18"/>
        <end position="135"/>
    </location>
</feature>
<dbReference type="Pfam" id="PF04773">
    <property type="entry name" value="FecR"/>
    <property type="match status" value="1"/>
</dbReference>
<keyword evidence="7" id="KW-0626">Porin</keyword>
<dbReference type="Gene3D" id="2.60.120.1440">
    <property type="match status" value="1"/>
</dbReference>
<evidence type="ECO:0000256" key="1">
    <source>
        <dbReference type="ARBA" id="ARBA00004571"/>
    </source>
</evidence>
<dbReference type="GO" id="GO:0046930">
    <property type="term" value="C:pore complex"/>
    <property type="evidence" value="ECO:0007669"/>
    <property type="project" value="UniProtKB-KW"/>
</dbReference>
<dbReference type="InterPro" id="IPR036737">
    <property type="entry name" value="OmpA-like_sf"/>
</dbReference>
<gene>
    <name evidence="12" type="ORF">HY768_11505</name>
</gene>
<dbReference type="Pfam" id="PF09136">
    <property type="entry name" value="Glucodextran_B"/>
    <property type="match status" value="1"/>
</dbReference>
<dbReference type="Gene3D" id="2.60.40.10">
    <property type="entry name" value="Immunoglobulins"/>
    <property type="match status" value="1"/>
</dbReference>
<evidence type="ECO:0000313" key="13">
    <source>
        <dbReference type="Proteomes" id="UP000736328"/>
    </source>
</evidence>
<reference evidence="12" key="1">
    <citation type="submission" date="2020-07" db="EMBL/GenBank/DDBJ databases">
        <title>Huge and variable diversity of episymbiotic CPR bacteria and DPANN archaea in groundwater ecosystems.</title>
        <authorList>
            <person name="He C.Y."/>
            <person name="Keren R."/>
            <person name="Whittaker M."/>
            <person name="Farag I.F."/>
            <person name="Doudna J."/>
            <person name="Cate J.H.D."/>
            <person name="Banfield J.F."/>
        </authorList>
    </citation>
    <scope>NUCLEOTIDE SEQUENCE</scope>
    <source>
        <strain evidence="12">NC_groundwater_1520_Pr4_B-0.1um_53_5</strain>
    </source>
</reference>
<evidence type="ECO:0000256" key="10">
    <source>
        <dbReference type="SAM" id="MobiDB-lite"/>
    </source>
</evidence>
<evidence type="ECO:0000256" key="9">
    <source>
        <dbReference type="PROSITE-ProRule" id="PRU00473"/>
    </source>
</evidence>
<dbReference type="PRINTS" id="PR01021">
    <property type="entry name" value="OMPADOMAIN"/>
</dbReference>
<dbReference type="AlphaFoldDB" id="A0A933MLS5"/>
<keyword evidence="5" id="KW-0732">Signal</keyword>
<dbReference type="InterPro" id="IPR027385">
    <property type="entry name" value="Beta-barrel_OMP"/>
</dbReference>
<keyword evidence="6" id="KW-0406">Ion transport</keyword>
<dbReference type="Proteomes" id="UP000736328">
    <property type="component" value="Unassembled WGS sequence"/>
</dbReference>
<dbReference type="Gene3D" id="2.40.160.20">
    <property type="match status" value="1"/>
</dbReference>
<evidence type="ECO:0000313" key="12">
    <source>
        <dbReference type="EMBL" id="MBI4727821.1"/>
    </source>
</evidence>
<dbReference type="InterPro" id="IPR006860">
    <property type="entry name" value="FecR"/>
</dbReference>
<evidence type="ECO:0000256" key="3">
    <source>
        <dbReference type="ARBA" id="ARBA00022452"/>
    </source>
</evidence>
<sequence>MRKITLLSILALLPSLLFAQAIKFEFSNIRFKTGSAVIETATLPALDTLGQFLMRSGAKVEVAGHTDNVGDKRKNRKLSQQRAQSVCNYLTTKHRIAPSQLTAKGYGDLIPLMPNLTDEYRAKNRRVEITVLSKIRTARLSYLQGNIFARKQGISKFQPASLGQVLTILDEVVTDSTGRAEITFDNGSRVKVNPSSDLVIEEQSWETGNKKAQVGLNLIAGKAYAKISKLGDKKESFSLGTPTAVAGIRGTEFVVESKPDRTALLSVWEDDMMWRGQIANSRDRAVAAGQGSRCLPGQQPEPPLDLPKPPRPITPAANDTFFYNPDKPKSINFTWTRQGGIKTHLIVAKDYELKEVVADVVTEKESFSLKPGKTEDVFYWMLTAIDDIGLEGQPWPTRTLRLVRKIEGPRLRIGRPKMGEKVNQLKMLVDGSTDLKTELAINGKAALISAAGDFSEPILLKAGENIVTVTAVDRAGNESAASLQIFCAPTPALDATLNVGTIKLMGGELDAAAPGLLGAVRLVYNLNQYWGLGVAVGYGQSGVEAGVWEPRAADYFTTVVPAAALGRFLILPESKISLYVTMEAGAVSWQNKLSGVSQTSGTALFGALGTGVKFAVSERVSILAEASAGYMIADAVNAGTHDKNNLIVRGGVGVMFGF</sequence>
<keyword evidence="2" id="KW-0813">Transport</keyword>
<evidence type="ECO:0000259" key="11">
    <source>
        <dbReference type="PROSITE" id="PS51123"/>
    </source>
</evidence>
<comment type="caution">
    <text evidence="12">The sequence shown here is derived from an EMBL/GenBank/DDBJ whole genome shotgun (WGS) entry which is preliminary data.</text>
</comment>
<dbReference type="InterPro" id="IPR006664">
    <property type="entry name" value="OMP_bac"/>
</dbReference>
<name>A0A933MLS5_UNCT6</name>
<dbReference type="PROSITE" id="PS51123">
    <property type="entry name" value="OMPA_2"/>
    <property type="match status" value="1"/>
</dbReference>
<dbReference type="PANTHER" id="PTHR38731">
    <property type="entry name" value="LIPL45-RELATED LIPOPROTEIN-RELATED"/>
    <property type="match status" value="1"/>
</dbReference>
<accession>A0A933MLS5</accession>
<organism evidence="12 13">
    <name type="scientific">candidate division TA06 bacterium</name>
    <dbReference type="NCBI Taxonomy" id="2250710"/>
    <lineage>
        <taxon>Bacteria</taxon>
        <taxon>Bacteria division TA06</taxon>
    </lineage>
</organism>
<dbReference type="GO" id="GO:0015288">
    <property type="term" value="F:porin activity"/>
    <property type="evidence" value="ECO:0007669"/>
    <property type="project" value="UniProtKB-KW"/>
</dbReference>
<evidence type="ECO:0000256" key="8">
    <source>
        <dbReference type="ARBA" id="ARBA00023136"/>
    </source>
</evidence>
<dbReference type="GO" id="GO:0006811">
    <property type="term" value="P:monoatomic ion transport"/>
    <property type="evidence" value="ECO:0007669"/>
    <property type="project" value="UniProtKB-KW"/>
</dbReference>
<dbReference type="InterPro" id="IPR006665">
    <property type="entry name" value="OmpA-like"/>
</dbReference>
<dbReference type="Gene3D" id="3.30.1330.60">
    <property type="entry name" value="OmpA-like domain"/>
    <property type="match status" value="1"/>
</dbReference>
<feature type="region of interest" description="Disordered" evidence="10">
    <location>
        <begin position="285"/>
        <end position="310"/>
    </location>
</feature>
<dbReference type="GO" id="GO:0009279">
    <property type="term" value="C:cell outer membrane"/>
    <property type="evidence" value="ECO:0007669"/>
    <property type="project" value="UniProtKB-SubCell"/>
</dbReference>
<dbReference type="PANTHER" id="PTHR38731:SF1">
    <property type="entry name" value="FECR PROTEIN DOMAIN-CONTAINING PROTEIN"/>
    <property type="match status" value="1"/>
</dbReference>
<dbReference type="SUPFAM" id="SSF103088">
    <property type="entry name" value="OmpA-like"/>
    <property type="match status" value="1"/>
</dbReference>
<dbReference type="InterPro" id="IPR013783">
    <property type="entry name" value="Ig-like_fold"/>
</dbReference>
<evidence type="ECO:0000256" key="4">
    <source>
        <dbReference type="ARBA" id="ARBA00022692"/>
    </source>
</evidence>
<keyword evidence="4" id="KW-0812">Transmembrane</keyword>
<dbReference type="InterPro" id="IPR011250">
    <property type="entry name" value="OMP/PagP_B-barrel"/>
</dbReference>
<evidence type="ECO:0000256" key="7">
    <source>
        <dbReference type="ARBA" id="ARBA00023114"/>
    </source>
</evidence>
<dbReference type="SUPFAM" id="SSF56925">
    <property type="entry name" value="OMPA-like"/>
    <property type="match status" value="1"/>
</dbReference>
<proteinExistence type="predicted"/>